<keyword evidence="4 7" id="KW-0560">Oxidoreductase</keyword>
<dbReference type="GO" id="GO:0004497">
    <property type="term" value="F:monooxygenase activity"/>
    <property type="evidence" value="ECO:0007669"/>
    <property type="project" value="UniProtKB-KW"/>
</dbReference>
<dbReference type="PANTHER" id="PTHR46696">
    <property type="entry name" value="P450, PUTATIVE (EUROFUNG)-RELATED"/>
    <property type="match status" value="1"/>
</dbReference>
<comment type="similarity">
    <text evidence="1 7">Belongs to the cytochrome P450 family.</text>
</comment>
<evidence type="ECO:0000256" key="6">
    <source>
        <dbReference type="ARBA" id="ARBA00023033"/>
    </source>
</evidence>
<dbReference type="PRINTS" id="PR00385">
    <property type="entry name" value="P450"/>
</dbReference>
<dbReference type="FunFam" id="1.10.630.10:FF:000018">
    <property type="entry name" value="Cytochrome P450 monooxygenase"/>
    <property type="match status" value="1"/>
</dbReference>
<proteinExistence type="inferred from homology"/>
<protein>
    <submittedName>
        <fullName evidence="8">Cytochrome P450</fullName>
    </submittedName>
</protein>
<dbReference type="CDD" id="cd20625">
    <property type="entry name" value="CYP164-like"/>
    <property type="match status" value="1"/>
</dbReference>
<evidence type="ECO:0000256" key="4">
    <source>
        <dbReference type="ARBA" id="ARBA00023002"/>
    </source>
</evidence>
<keyword evidence="3 7" id="KW-0479">Metal-binding</keyword>
<evidence type="ECO:0000256" key="7">
    <source>
        <dbReference type="RuleBase" id="RU000461"/>
    </source>
</evidence>
<organism evidence="8 9">
    <name type="scientific">Nonomuraea thailandensis</name>
    <dbReference type="NCBI Taxonomy" id="1188745"/>
    <lineage>
        <taxon>Bacteria</taxon>
        <taxon>Bacillati</taxon>
        <taxon>Actinomycetota</taxon>
        <taxon>Actinomycetes</taxon>
        <taxon>Streptosporangiales</taxon>
        <taxon>Streptosporangiaceae</taxon>
        <taxon>Nonomuraea</taxon>
    </lineage>
</organism>
<accession>A0A9X2K2C1</accession>
<dbReference type="RefSeq" id="WP_253744937.1">
    <property type="nucleotide sequence ID" value="NZ_BAABKA010000026.1"/>
</dbReference>
<evidence type="ECO:0000256" key="3">
    <source>
        <dbReference type="ARBA" id="ARBA00022723"/>
    </source>
</evidence>
<dbReference type="EMBL" id="JAMZEB010000002">
    <property type="protein sequence ID" value="MCP2357833.1"/>
    <property type="molecule type" value="Genomic_DNA"/>
</dbReference>
<evidence type="ECO:0000256" key="1">
    <source>
        <dbReference type="ARBA" id="ARBA00010617"/>
    </source>
</evidence>
<keyword evidence="2 7" id="KW-0349">Heme</keyword>
<keyword evidence="9" id="KW-1185">Reference proteome</keyword>
<dbReference type="GO" id="GO:0005506">
    <property type="term" value="F:iron ion binding"/>
    <property type="evidence" value="ECO:0007669"/>
    <property type="project" value="InterPro"/>
</dbReference>
<dbReference type="Pfam" id="PF00067">
    <property type="entry name" value="p450"/>
    <property type="match status" value="2"/>
</dbReference>
<dbReference type="PROSITE" id="PS00086">
    <property type="entry name" value="CYTOCHROME_P450"/>
    <property type="match status" value="1"/>
</dbReference>
<dbReference type="Proteomes" id="UP001139648">
    <property type="component" value="Unassembled WGS sequence"/>
</dbReference>
<keyword evidence="5 7" id="KW-0408">Iron</keyword>
<dbReference type="SUPFAM" id="SSF48264">
    <property type="entry name" value="Cytochrome P450"/>
    <property type="match status" value="1"/>
</dbReference>
<dbReference type="GO" id="GO:0016705">
    <property type="term" value="F:oxidoreductase activity, acting on paired donors, with incorporation or reduction of molecular oxygen"/>
    <property type="evidence" value="ECO:0007669"/>
    <property type="project" value="InterPro"/>
</dbReference>
<evidence type="ECO:0000313" key="8">
    <source>
        <dbReference type="EMBL" id="MCP2357833.1"/>
    </source>
</evidence>
<evidence type="ECO:0000256" key="5">
    <source>
        <dbReference type="ARBA" id="ARBA00023004"/>
    </source>
</evidence>
<evidence type="ECO:0000256" key="2">
    <source>
        <dbReference type="ARBA" id="ARBA00022617"/>
    </source>
</evidence>
<reference evidence="8" key="1">
    <citation type="submission" date="2022-06" db="EMBL/GenBank/DDBJ databases">
        <title>Sequencing the genomes of 1000 actinobacteria strains.</title>
        <authorList>
            <person name="Klenk H.-P."/>
        </authorList>
    </citation>
    <scope>NUCLEOTIDE SEQUENCE</scope>
    <source>
        <strain evidence="8">DSM 46694</strain>
    </source>
</reference>
<dbReference type="InterPro" id="IPR002397">
    <property type="entry name" value="Cyt_P450_B"/>
</dbReference>
<keyword evidence="6 7" id="KW-0503">Monooxygenase</keyword>
<evidence type="ECO:0000313" key="9">
    <source>
        <dbReference type="Proteomes" id="UP001139648"/>
    </source>
</evidence>
<dbReference type="PANTHER" id="PTHR46696:SF1">
    <property type="entry name" value="CYTOCHROME P450 YJIB-RELATED"/>
    <property type="match status" value="1"/>
</dbReference>
<dbReference type="PRINTS" id="PR00359">
    <property type="entry name" value="BP450"/>
</dbReference>
<comment type="caution">
    <text evidence="8">The sequence shown here is derived from an EMBL/GenBank/DDBJ whole genome shotgun (WGS) entry which is preliminary data.</text>
</comment>
<dbReference type="InterPro" id="IPR001128">
    <property type="entry name" value="Cyt_P450"/>
</dbReference>
<dbReference type="InterPro" id="IPR036396">
    <property type="entry name" value="Cyt_P450_sf"/>
</dbReference>
<dbReference type="InterPro" id="IPR017972">
    <property type="entry name" value="Cyt_P450_CS"/>
</dbReference>
<sequence length="425" mass="46552">MSTVEETHAAMAPGEETRAAMAPGEAVAALVSRAGRRDPYPLYEALRAHGPIVPVRPGLTVVVGYAEISRALRDNRLRVQDAASYDVIYPRWRSHSSLRGYTDSMLYRNPPDHARMRRLVSSGFTPARVAAMRESVERMVHRLLDRLADLGAGGAPVDYIAEFASRLPIAVISALIGVAEDDQQWFRAMASDLTIALEGITNIGRLGTADQAMDELAGYFGDLIEHRRRHPADDMLTALVRAHDDGGAGLGHDELVGNLMLLLTAGFETTSFLLGHGLRLAFEHPREAARLRGGDPDRATAYVEEVLRYETPVQATSRWAEAGMELLGTPLEGGTKVVLMLGAGNRDPRRFPGPTRFDPDRPDIQPLSFGAGPHFCLGAPLSRMEARIALPLLLRRFPALAAAEPPDHRDRWVGRGLRRFLITVS</sequence>
<dbReference type="Gene3D" id="1.10.630.10">
    <property type="entry name" value="Cytochrome P450"/>
    <property type="match status" value="1"/>
</dbReference>
<dbReference type="GO" id="GO:0020037">
    <property type="term" value="F:heme binding"/>
    <property type="evidence" value="ECO:0007669"/>
    <property type="project" value="InterPro"/>
</dbReference>
<gene>
    <name evidence="8" type="ORF">HD597_004853</name>
</gene>
<name>A0A9X2K2C1_9ACTN</name>
<dbReference type="AlphaFoldDB" id="A0A9X2K2C1"/>